<organism evidence="9 10">
    <name type="scientific">Algoriella xinjiangensis</name>
    <dbReference type="NCBI Taxonomy" id="684065"/>
    <lineage>
        <taxon>Bacteria</taxon>
        <taxon>Pseudomonadati</taxon>
        <taxon>Bacteroidota</taxon>
        <taxon>Flavobacteriia</taxon>
        <taxon>Flavobacteriales</taxon>
        <taxon>Weeksellaceae</taxon>
        <taxon>Algoriella</taxon>
    </lineage>
</organism>
<evidence type="ECO:0000256" key="1">
    <source>
        <dbReference type="ARBA" id="ARBA00007274"/>
    </source>
</evidence>
<dbReference type="PANTHER" id="PTHR43300">
    <property type="entry name" value="ACETYLTRANSFERASE"/>
    <property type="match status" value="1"/>
</dbReference>
<dbReference type="PROSITE" id="PS00101">
    <property type="entry name" value="HEXAPEP_TRANSFERASES"/>
    <property type="match status" value="1"/>
</dbReference>
<dbReference type="NCBIfam" id="NF008808">
    <property type="entry name" value="PRK11830.1"/>
    <property type="match status" value="1"/>
</dbReference>
<keyword evidence="5" id="KW-0220">Diaminopimelate biosynthesis</keyword>
<keyword evidence="3 9" id="KW-0808">Transferase</keyword>
<dbReference type="GO" id="GO:0009085">
    <property type="term" value="P:lysine biosynthetic process"/>
    <property type="evidence" value="ECO:0007669"/>
    <property type="project" value="UniProtKB-KW"/>
</dbReference>
<dbReference type="Gene3D" id="1.10.166.10">
    <property type="entry name" value="Tetrahydrodipicolinate-N-succinyltransferase, N-terminal domain"/>
    <property type="match status" value="1"/>
</dbReference>
<dbReference type="GO" id="GO:0016746">
    <property type="term" value="F:acyltransferase activity"/>
    <property type="evidence" value="ECO:0007669"/>
    <property type="project" value="UniProtKB-KW"/>
</dbReference>
<dbReference type="PANTHER" id="PTHR43300:SF10">
    <property type="entry name" value="2,3,4,5-TETRAHYDROPYRIDINE-2,6-DICARBOXYLATE N-ACETYLTRANSFERASE"/>
    <property type="match status" value="1"/>
</dbReference>
<evidence type="ECO:0000256" key="6">
    <source>
        <dbReference type="ARBA" id="ARBA00023154"/>
    </source>
</evidence>
<evidence type="ECO:0000256" key="3">
    <source>
        <dbReference type="ARBA" id="ARBA00022679"/>
    </source>
</evidence>
<keyword evidence="4" id="KW-0677">Repeat</keyword>
<dbReference type="CDD" id="cd03350">
    <property type="entry name" value="LbH_THP_succinylT"/>
    <property type="match status" value="1"/>
</dbReference>
<dbReference type="InterPro" id="IPR018357">
    <property type="entry name" value="Hexapep_transf_CS"/>
</dbReference>
<protein>
    <submittedName>
        <fullName evidence="9">2,3,4,5-tetrahydropyridine-2-carboxylate N-succinyltransferase</fullName>
    </submittedName>
</protein>
<evidence type="ECO:0000313" key="9">
    <source>
        <dbReference type="EMBL" id="SFN57587.1"/>
    </source>
</evidence>
<proteinExistence type="inferred from homology"/>
<evidence type="ECO:0000256" key="5">
    <source>
        <dbReference type="ARBA" id="ARBA00022915"/>
    </source>
</evidence>
<dbReference type="InterPro" id="IPR001451">
    <property type="entry name" value="Hexapep"/>
</dbReference>
<dbReference type="RefSeq" id="WP_092909586.1">
    <property type="nucleotide sequence ID" value="NZ_FOUZ01000015.1"/>
</dbReference>
<keyword evidence="7" id="KW-0012">Acyltransferase</keyword>
<evidence type="ECO:0000259" key="8">
    <source>
        <dbReference type="Pfam" id="PF14805"/>
    </source>
</evidence>
<feature type="domain" description="Tetrahydrodipicolinate-N-succinyltransferase chain A" evidence="8">
    <location>
        <begin position="3"/>
        <end position="65"/>
    </location>
</feature>
<keyword evidence="6" id="KW-0457">Lysine biosynthesis</keyword>
<sequence>MENLRQIIEKAWDNRELLQEEATQTAIREVIELIDNGQLRCAEPVADGWQVNEWVKKAVVMYFPIQKMETLEAGIFEYHDKMELKRNYAEKGIRVVPNAVARYGAYISSGVILMPSYVNIGAYVDEGTMVDTWATVGSCAQIGKNVHLSGGVGIGGVLEPLQAAPVIIEDNAFIGSRCIVVEGVRVGKEAVLGANVVLTGSTKIIDVTGETPVEIKGYVPERSVVIPGSYTKKFPAGDFQVPCALIIGKRKASTDLKTSLNDALREHNVAV</sequence>
<accession>A0A1I5A579</accession>
<evidence type="ECO:0000313" key="10">
    <source>
        <dbReference type="Proteomes" id="UP000199149"/>
    </source>
</evidence>
<dbReference type="InterPro" id="IPR050179">
    <property type="entry name" value="Trans_hexapeptide_repeat"/>
</dbReference>
<name>A0A1I5A579_9FLAO</name>
<keyword evidence="10" id="KW-1185">Reference proteome</keyword>
<dbReference type="AlphaFoldDB" id="A0A1I5A579"/>
<dbReference type="GO" id="GO:0019877">
    <property type="term" value="P:diaminopimelate biosynthetic process"/>
    <property type="evidence" value="ECO:0007669"/>
    <property type="project" value="UniProtKB-KW"/>
</dbReference>
<dbReference type="Pfam" id="PF14805">
    <property type="entry name" value="THDPS_N_2"/>
    <property type="match status" value="1"/>
</dbReference>
<gene>
    <name evidence="9" type="ORF">SAMN05421738_11564</name>
</gene>
<dbReference type="OrthoDB" id="9775362at2"/>
<dbReference type="InterPro" id="IPR037133">
    <property type="entry name" value="THP_succinylTrfase_N_sf"/>
</dbReference>
<evidence type="ECO:0000256" key="2">
    <source>
        <dbReference type="ARBA" id="ARBA00022605"/>
    </source>
</evidence>
<evidence type="ECO:0000256" key="7">
    <source>
        <dbReference type="ARBA" id="ARBA00023315"/>
    </source>
</evidence>
<dbReference type="STRING" id="684065.SAMN05421738_11564"/>
<dbReference type="Proteomes" id="UP000199149">
    <property type="component" value="Unassembled WGS sequence"/>
</dbReference>
<comment type="similarity">
    <text evidence="1">Belongs to the transferase hexapeptide repeat family.</text>
</comment>
<dbReference type="Gene3D" id="2.160.10.10">
    <property type="entry name" value="Hexapeptide repeat proteins"/>
    <property type="match status" value="1"/>
</dbReference>
<keyword evidence="2" id="KW-0028">Amino-acid biosynthesis</keyword>
<dbReference type="Pfam" id="PF14602">
    <property type="entry name" value="Hexapep_2"/>
    <property type="match status" value="1"/>
</dbReference>
<dbReference type="SUPFAM" id="SSF51161">
    <property type="entry name" value="Trimeric LpxA-like enzymes"/>
    <property type="match status" value="1"/>
</dbReference>
<reference evidence="10" key="1">
    <citation type="submission" date="2016-10" db="EMBL/GenBank/DDBJ databases">
        <authorList>
            <person name="Varghese N."/>
            <person name="Submissions S."/>
        </authorList>
    </citation>
    <scope>NUCLEOTIDE SEQUENCE [LARGE SCALE GENOMIC DNA]</scope>
    <source>
        <strain evidence="10">XJ109</strain>
    </source>
</reference>
<dbReference type="InterPro" id="IPR023180">
    <property type="entry name" value="THP_succinylTrfase_dom1"/>
</dbReference>
<dbReference type="EMBL" id="FOUZ01000015">
    <property type="protein sequence ID" value="SFN57587.1"/>
    <property type="molecule type" value="Genomic_DNA"/>
</dbReference>
<evidence type="ECO:0000256" key="4">
    <source>
        <dbReference type="ARBA" id="ARBA00022737"/>
    </source>
</evidence>
<dbReference type="InterPro" id="IPR011004">
    <property type="entry name" value="Trimer_LpxA-like_sf"/>
</dbReference>